<dbReference type="HAMAP" id="MF_00048">
    <property type="entry name" value="UPF0102"/>
    <property type="match status" value="1"/>
</dbReference>
<evidence type="ECO:0000313" key="5">
    <source>
        <dbReference type="Proteomes" id="UP000236449"/>
    </source>
</evidence>
<dbReference type="AlphaFoldDB" id="A0A2J8H0T4"/>
<evidence type="ECO:0000313" key="4">
    <source>
        <dbReference type="EMBL" id="RAS69367.1"/>
    </source>
</evidence>
<keyword evidence="4" id="KW-0378">Hydrolase</keyword>
<dbReference type="GO" id="GO:0003676">
    <property type="term" value="F:nucleic acid binding"/>
    <property type="evidence" value="ECO:0007669"/>
    <property type="project" value="InterPro"/>
</dbReference>
<comment type="similarity">
    <text evidence="1 2">Belongs to the UPF0102 family.</text>
</comment>
<organism evidence="3 5">
    <name type="scientific">Vibrio diazotrophicus</name>
    <dbReference type="NCBI Taxonomy" id="685"/>
    <lineage>
        <taxon>Bacteria</taxon>
        <taxon>Pseudomonadati</taxon>
        <taxon>Pseudomonadota</taxon>
        <taxon>Gammaproteobacteria</taxon>
        <taxon>Vibrionales</taxon>
        <taxon>Vibrionaceae</taxon>
        <taxon>Vibrio</taxon>
    </lineage>
</organism>
<dbReference type="SUPFAM" id="SSF52980">
    <property type="entry name" value="Restriction endonuclease-like"/>
    <property type="match status" value="1"/>
</dbReference>
<dbReference type="GO" id="GO:0004519">
    <property type="term" value="F:endonuclease activity"/>
    <property type="evidence" value="ECO:0007669"/>
    <property type="project" value="UniProtKB-KW"/>
</dbReference>
<dbReference type="Proteomes" id="UP000236449">
    <property type="component" value="Unassembled WGS sequence"/>
</dbReference>
<keyword evidence="4" id="KW-0540">Nuclease</keyword>
<gene>
    <name evidence="3" type="ORF">C1N32_09165</name>
    <name evidence="4" type="ORF">DET48_102198</name>
</gene>
<proteinExistence type="inferred from homology"/>
<dbReference type="Gene3D" id="3.40.1350.10">
    <property type="match status" value="1"/>
</dbReference>
<dbReference type="GeneID" id="94025680"/>
<dbReference type="InterPro" id="IPR011856">
    <property type="entry name" value="tRNA_endonuc-like_dom_sf"/>
</dbReference>
<comment type="caution">
    <text evidence="3">The sequence shown here is derived from an EMBL/GenBank/DDBJ whole genome shotgun (WGS) entry which is preliminary data.</text>
</comment>
<dbReference type="EMBL" id="QLTR01000002">
    <property type="protein sequence ID" value="RAS69367.1"/>
    <property type="molecule type" value="Genomic_DNA"/>
</dbReference>
<sequence length="123" mass="14105">MALLLSKRSKGQQFEQMAAEYLRRQGLSLIDKNFLARGGELDLIMRENNTIVFVEVKYRNSQAYGHAAESVTRQKQHRLIKAANWWMLKQGLNADATDFRFDVVAIHSNGSHIEWIKNAITEG</sequence>
<dbReference type="CDD" id="cd20736">
    <property type="entry name" value="PoNe_Nuclease"/>
    <property type="match status" value="1"/>
</dbReference>
<dbReference type="PANTHER" id="PTHR34039">
    <property type="entry name" value="UPF0102 PROTEIN YRAN"/>
    <property type="match status" value="1"/>
</dbReference>
<evidence type="ECO:0000313" key="6">
    <source>
        <dbReference type="Proteomes" id="UP000248729"/>
    </source>
</evidence>
<evidence type="ECO:0000313" key="3">
    <source>
        <dbReference type="EMBL" id="PNI04962.1"/>
    </source>
</evidence>
<reference evidence="3 5" key="1">
    <citation type="submission" date="2018-01" db="EMBL/GenBank/DDBJ databases">
        <title>Draft genome sequences of six Vibrio diazotrophicus strains isolated from deep-sea sediments of the Baltic Sea.</title>
        <authorList>
            <person name="Castillo D."/>
            <person name="Vandieken V."/>
            <person name="Chiang O."/>
            <person name="Middelboe M."/>
        </authorList>
    </citation>
    <scope>NUCLEOTIDE SEQUENCE [LARGE SCALE GENOMIC DNA]</scope>
    <source>
        <strain evidence="3 5">60.27F</strain>
    </source>
</reference>
<dbReference type="Proteomes" id="UP000248729">
    <property type="component" value="Unassembled WGS sequence"/>
</dbReference>
<evidence type="ECO:0000256" key="2">
    <source>
        <dbReference type="HAMAP-Rule" id="MF_00048"/>
    </source>
</evidence>
<dbReference type="NCBIfam" id="NF009150">
    <property type="entry name" value="PRK12497.1-3"/>
    <property type="match status" value="1"/>
</dbReference>
<dbReference type="Pfam" id="PF02021">
    <property type="entry name" value="UPF0102"/>
    <property type="match status" value="1"/>
</dbReference>
<keyword evidence="4" id="KW-0255">Endonuclease</keyword>
<dbReference type="OrthoDB" id="9794876at2"/>
<dbReference type="InterPro" id="IPR003509">
    <property type="entry name" value="UPF0102_YraN-like"/>
</dbReference>
<reference evidence="4 6" key="2">
    <citation type="submission" date="2018-06" db="EMBL/GenBank/DDBJ databases">
        <title>Freshwater and sediment microbial communities from various areas in North America, analyzing microbe dynamics in response to fracking.</title>
        <authorList>
            <person name="Lamendella R."/>
        </authorList>
    </citation>
    <scope>NUCLEOTIDE SEQUENCE [LARGE SCALE GENOMIC DNA]</scope>
    <source>
        <strain evidence="4 6">99A</strain>
    </source>
</reference>
<evidence type="ECO:0000256" key="1">
    <source>
        <dbReference type="ARBA" id="ARBA00006738"/>
    </source>
</evidence>
<protein>
    <recommendedName>
        <fullName evidence="2">UPF0102 protein C1N32_09165</fullName>
    </recommendedName>
</protein>
<name>A0A2J8H0T4_VIBDI</name>
<dbReference type="EMBL" id="POSK01000005">
    <property type="protein sequence ID" value="PNI04962.1"/>
    <property type="molecule type" value="Genomic_DNA"/>
</dbReference>
<accession>A0A2J8H0T4</accession>
<dbReference type="PANTHER" id="PTHR34039:SF1">
    <property type="entry name" value="UPF0102 PROTEIN YRAN"/>
    <property type="match status" value="1"/>
</dbReference>
<dbReference type="InterPro" id="IPR011335">
    <property type="entry name" value="Restrct_endonuc-II-like"/>
</dbReference>
<dbReference type="RefSeq" id="WP_042480476.1">
    <property type="nucleotide sequence ID" value="NZ_CBCRWT010000001.1"/>
</dbReference>
<dbReference type="NCBIfam" id="TIGR00252">
    <property type="entry name" value="YraN family protein"/>
    <property type="match status" value="1"/>
</dbReference>